<reference evidence="1" key="1">
    <citation type="submission" date="2014-11" db="EMBL/GenBank/DDBJ databases">
        <authorList>
            <person name="Amaro Gonzalez C."/>
        </authorList>
    </citation>
    <scope>NUCLEOTIDE SEQUENCE</scope>
</reference>
<accession>A0A0E9Y209</accession>
<reference evidence="1" key="2">
    <citation type="journal article" date="2015" name="Fish Shellfish Immunol.">
        <title>Early steps in the European eel (Anguilla anguilla)-Vibrio vulnificus interaction in the gills: Role of the RtxA13 toxin.</title>
        <authorList>
            <person name="Callol A."/>
            <person name="Pajuelo D."/>
            <person name="Ebbesson L."/>
            <person name="Teles M."/>
            <person name="MacKenzie S."/>
            <person name="Amaro C."/>
        </authorList>
    </citation>
    <scope>NUCLEOTIDE SEQUENCE</scope>
</reference>
<evidence type="ECO:0000313" key="1">
    <source>
        <dbReference type="EMBL" id="JAI08191.1"/>
    </source>
</evidence>
<organism evidence="1">
    <name type="scientific">Anguilla anguilla</name>
    <name type="common">European freshwater eel</name>
    <name type="synonym">Muraena anguilla</name>
    <dbReference type="NCBI Taxonomy" id="7936"/>
    <lineage>
        <taxon>Eukaryota</taxon>
        <taxon>Metazoa</taxon>
        <taxon>Chordata</taxon>
        <taxon>Craniata</taxon>
        <taxon>Vertebrata</taxon>
        <taxon>Euteleostomi</taxon>
        <taxon>Actinopterygii</taxon>
        <taxon>Neopterygii</taxon>
        <taxon>Teleostei</taxon>
        <taxon>Anguilliformes</taxon>
        <taxon>Anguillidae</taxon>
        <taxon>Anguilla</taxon>
    </lineage>
</organism>
<protein>
    <submittedName>
        <fullName evidence="1">Uncharacterized protein</fullName>
    </submittedName>
</protein>
<name>A0A0E9Y209_ANGAN</name>
<proteinExistence type="predicted"/>
<dbReference type="EMBL" id="GBXM01000387">
    <property type="protein sequence ID" value="JAI08191.1"/>
    <property type="molecule type" value="Transcribed_RNA"/>
</dbReference>
<sequence>MKKQTINLTWV</sequence>